<dbReference type="GO" id="GO:0005524">
    <property type="term" value="F:ATP binding"/>
    <property type="evidence" value="ECO:0007669"/>
    <property type="project" value="UniProtKB-KW"/>
</dbReference>
<proteinExistence type="predicted"/>
<keyword evidence="4" id="KW-0808">Transferase</keyword>
<dbReference type="InterPro" id="IPR004399">
    <property type="entry name" value="HMP/HMP-P_kinase_dom"/>
</dbReference>
<dbReference type="EMBL" id="CP001825">
    <property type="protein sequence ID" value="ACZ41564.1"/>
    <property type="molecule type" value="Genomic_DNA"/>
</dbReference>
<dbReference type="AlphaFoldDB" id="D1CF58"/>
<dbReference type="GO" id="GO:0009228">
    <property type="term" value="P:thiamine biosynthetic process"/>
    <property type="evidence" value="ECO:0007669"/>
    <property type="project" value="UniProtKB-KW"/>
</dbReference>
<dbReference type="KEGG" id="ttr:Tter_0647"/>
<dbReference type="PANTHER" id="PTHR20858:SF17">
    <property type="entry name" value="HYDROXYMETHYLPYRIMIDINE_PHOSPHOMETHYLPYRIMIDINE KINASE THI20-RELATED"/>
    <property type="match status" value="1"/>
</dbReference>
<dbReference type="Proteomes" id="UP000000323">
    <property type="component" value="Chromosome 1"/>
</dbReference>
<comment type="catalytic activity">
    <reaction evidence="1">
        <text>4-amino-5-hydroxymethyl-2-methylpyrimidine + ATP = 4-amino-2-methyl-5-(phosphooxymethyl)pyrimidine + ADP + H(+)</text>
        <dbReference type="Rhea" id="RHEA:23096"/>
        <dbReference type="ChEBI" id="CHEBI:15378"/>
        <dbReference type="ChEBI" id="CHEBI:16892"/>
        <dbReference type="ChEBI" id="CHEBI:30616"/>
        <dbReference type="ChEBI" id="CHEBI:58354"/>
        <dbReference type="ChEBI" id="CHEBI:456216"/>
        <dbReference type="EC" id="2.7.1.49"/>
    </reaction>
</comment>
<comment type="catalytic activity">
    <reaction evidence="2">
        <text>4-amino-2-methyl-5-(phosphooxymethyl)pyrimidine + ATP = 4-amino-2-methyl-5-(diphosphooxymethyl)pyrimidine + ADP</text>
        <dbReference type="Rhea" id="RHEA:19893"/>
        <dbReference type="ChEBI" id="CHEBI:30616"/>
        <dbReference type="ChEBI" id="CHEBI:57841"/>
        <dbReference type="ChEBI" id="CHEBI:58354"/>
        <dbReference type="ChEBI" id="CHEBI:456216"/>
        <dbReference type="EC" id="2.7.4.7"/>
    </reaction>
</comment>
<evidence type="ECO:0000256" key="1">
    <source>
        <dbReference type="ARBA" id="ARBA00000151"/>
    </source>
</evidence>
<dbReference type="STRING" id="525904.Tter_0647"/>
<name>D1CF58_THET1</name>
<evidence type="ECO:0000256" key="3">
    <source>
        <dbReference type="ARBA" id="ARBA00004769"/>
    </source>
</evidence>
<dbReference type="GO" id="GO:0008972">
    <property type="term" value="F:phosphomethylpyrimidine kinase activity"/>
    <property type="evidence" value="ECO:0007669"/>
    <property type="project" value="UniProtKB-EC"/>
</dbReference>
<dbReference type="InterPro" id="IPR013749">
    <property type="entry name" value="PM/HMP-P_kinase-1"/>
</dbReference>
<evidence type="ECO:0000256" key="8">
    <source>
        <dbReference type="ARBA" id="ARBA00022977"/>
    </source>
</evidence>
<keyword evidence="6 10" id="KW-0418">Kinase</keyword>
<dbReference type="HOGENOM" id="CLU_020520_0_1_0"/>
<comment type="pathway">
    <text evidence="3">Cofactor biosynthesis; thiamine diphosphate biosynthesis; 4-amino-2-methyl-5-diphosphomethylpyrimidine from 5-amino-1-(5-phospho-D-ribosyl)imidazole: step 3/3.</text>
</comment>
<dbReference type="Gene3D" id="3.40.1190.20">
    <property type="match status" value="1"/>
</dbReference>
<keyword evidence="11" id="KW-1185">Reference proteome</keyword>
<evidence type="ECO:0000256" key="2">
    <source>
        <dbReference type="ARBA" id="ARBA00000565"/>
    </source>
</evidence>
<evidence type="ECO:0000313" key="11">
    <source>
        <dbReference type="Proteomes" id="UP000000323"/>
    </source>
</evidence>
<reference evidence="11" key="1">
    <citation type="journal article" date="2010" name="Stand. Genomic Sci.">
        <title>Complete genome sequence of 'Thermobaculum terrenum' type strain (YNP1).</title>
        <authorList>
            <person name="Kiss H."/>
            <person name="Cleland D."/>
            <person name="Lapidus A."/>
            <person name="Lucas S."/>
            <person name="Glavina Del Rio T."/>
            <person name="Nolan M."/>
            <person name="Tice H."/>
            <person name="Han C."/>
            <person name="Goodwin L."/>
            <person name="Pitluck S."/>
            <person name="Liolios K."/>
            <person name="Ivanova N."/>
            <person name="Mavromatis K."/>
            <person name="Ovchinnikova G."/>
            <person name="Pati A."/>
            <person name="Chen A."/>
            <person name="Palaniappan K."/>
            <person name="Land M."/>
            <person name="Hauser L."/>
            <person name="Chang Y."/>
            <person name="Jeffries C."/>
            <person name="Lu M."/>
            <person name="Brettin T."/>
            <person name="Detter J."/>
            <person name="Goker M."/>
            <person name="Tindall B."/>
            <person name="Beck B."/>
            <person name="McDermott T."/>
            <person name="Woyke T."/>
            <person name="Bristow J."/>
            <person name="Eisen J."/>
            <person name="Markowitz V."/>
            <person name="Hugenholtz P."/>
            <person name="Kyrpides N."/>
            <person name="Klenk H."/>
            <person name="Cheng J."/>
        </authorList>
    </citation>
    <scope>NUCLEOTIDE SEQUENCE [LARGE SCALE GENOMIC DNA]</scope>
    <source>
        <strain evidence="11">ATCC BAA-798 / YNP1</strain>
    </source>
</reference>
<evidence type="ECO:0000259" key="9">
    <source>
        <dbReference type="Pfam" id="PF08543"/>
    </source>
</evidence>
<dbReference type="GO" id="GO:0005829">
    <property type="term" value="C:cytosol"/>
    <property type="evidence" value="ECO:0007669"/>
    <property type="project" value="TreeGrafter"/>
</dbReference>
<dbReference type="SUPFAM" id="SSF53613">
    <property type="entry name" value="Ribokinase-like"/>
    <property type="match status" value="1"/>
</dbReference>
<accession>D1CF58</accession>
<evidence type="ECO:0000256" key="6">
    <source>
        <dbReference type="ARBA" id="ARBA00022777"/>
    </source>
</evidence>
<feature type="domain" description="Pyridoxamine kinase/Phosphomethylpyrimidine kinase" evidence="9">
    <location>
        <begin position="11"/>
        <end position="253"/>
    </location>
</feature>
<dbReference type="Pfam" id="PF08543">
    <property type="entry name" value="Phos_pyr_kin"/>
    <property type="match status" value="1"/>
</dbReference>
<dbReference type="PANTHER" id="PTHR20858">
    <property type="entry name" value="PHOSPHOMETHYLPYRIMIDINE KINASE"/>
    <property type="match status" value="1"/>
</dbReference>
<dbReference type="eggNOG" id="COG0351">
    <property type="taxonomic scope" value="Bacteria"/>
</dbReference>
<gene>
    <name evidence="10" type="ordered locus">Tter_0647</name>
</gene>
<evidence type="ECO:0000256" key="7">
    <source>
        <dbReference type="ARBA" id="ARBA00022840"/>
    </source>
</evidence>
<keyword evidence="7" id="KW-0067">ATP-binding</keyword>
<dbReference type="OrthoDB" id="9810880at2"/>
<dbReference type="NCBIfam" id="TIGR00097">
    <property type="entry name" value="HMP-P_kinase"/>
    <property type="match status" value="1"/>
</dbReference>
<keyword evidence="8" id="KW-0784">Thiamine biosynthesis</keyword>
<evidence type="ECO:0000256" key="4">
    <source>
        <dbReference type="ARBA" id="ARBA00022679"/>
    </source>
</evidence>
<dbReference type="FunFam" id="3.40.1190.20:FF:000003">
    <property type="entry name" value="Phosphomethylpyrimidine kinase ThiD"/>
    <property type="match status" value="1"/>
</dbReference>
<keyword evidence="5" id="KW-0547">Nucleotide-binding</keyword>
<dbReference type="GO" id="GO:0008902">
    <property type="term" value="F:hydroxymethylpyrimidine kinase activity"/>
    <property type="evidence" value="ECO:0007669"/>
    <property type="project" value="UniProtKB-EC"/>
</dbReference>
<evidence type="ECO:0000256" key="5">
    <source>
        <dbReference type="ARBA" id="ARBA00022741"/>
    </source>
</evidence>
<dbReference type="CDD" id="cd01169">
    <property type="entry name" value="HMPP_kinase"/>
    <property type="match status" value="1"/>
</dbReference>
<sequence>MKRTMTIAGSDSGGGAGIQADLKTFSAMGTFGTSVITAITAQNTLGVTDVYGLPAKIVESQIDAVMSDIGTDAAKTGMLFSAEIIEAVANKVKKWEIENLVVDPVMVAKSGDRLLKEDAIEAMRRKLIPLALVITPNIPEAEVLTDVSIKSEEDRRIAARVLHSMGARYVIVKGGHLEGDPVDLLFDGQRFHEFRGERIHTNNTHGTGCTFSSAIAAQIARGRSVYEAISIAKRYVSEAIRQAPHIGAGHGPLQHFPKWEADLD</sequence>
<protein>
    <submittedName>
        <fullName evidence="10">Phosphomethylpyrimidine kinase</fullName>
    </submittedName>
</protein>
<dbReference type="InterPro" id="IPR029056">
    <property type="entry name" value="Ribokinase-like"/>
</dbReference>
<organism evidence="10 11">
    <name type="scientific">Thermobaculum terrenum (strain ATCC BAA-798 / CCMEE 7001 / YNP1)</name>
    <dbReference type="NCBI Taxonomy" id="525904"/>
    <lineage>
        <taxon>Bacteria</taxon>
        <taxon>Bacillati</taxon>
        <taxon>Chloroflexota</taxon>
        <taxon>Chloroflexia</taxon>
        <taxon>Candidatus Thermobaculales</taxon>
        <taxon>Candidatus Thermobaculaceae</taxon>
        <taxon>Thermobaculum</taxon>
    </lineage>
</organism>
<evidence type="ECO:0000313" key="10">
    <source>
        <dbReference type="EMBL" id="ACZ41564.1"/>
    </source>
</evidence>
<dbReference type="RefSeq" id="WP_012874599.1">
    <property type="nucleotide sequence ID" value="NC_013525.1"/>
</dbReference>